<evidence type="ECO:0000313" key="8">
    <source>
        <dbReference type="EMBL" id="GAA1691451.1"/>
    </source>
</evidence>
<dbReference type="SMART" id="SM00487">
    <property type="entry name" value="DEXDc"/>
    <property type="match status" value="1"/>
</dbReference>
<evidence type="ECO:0000256" key="4">
    <source>
        <dbReference type="ARBA" id="ARBA00022840"/>
    </source>
</evidence>
<feature type="domain" description="Helicase ATP-binding" evidence="6">
    <location>
        <begin position="100"/>
        <end position="288"/>
    </location>
</feature>
<keyword evidence="4" id="KW-0067">ATP-binding</keyword>
<protein>
    <submittedName>
        <fullName evidence="8">DISARM system SNF2-like helicase DrmD</fullName>
    </submittedName>
</protein>
<evidence type="ECO:0000313" key="9">
    <source>
        <dbReference type="Proteomes" id="UP001499851"/>
    </source>
</evidence>
<dbReference type="Pfam" id="PF00176">
    <property type="entry name" value="SNF2-rel_dom"/>
    <property type="match status" value="1"/>
</dbReference>
<proteinExistence type="predicted"/>
<gene>
    <name evidence="8" type="primary">drmD</name>
    <name evidence="8" type="ORF">GCM10009830_44010</name>
</gene>
<dbReference type="PROSITE" id="PS51194">
    <property type="entry name" value="HELICASE_CTER"/>
    <property type="match status" value="1"/>
</dbReference>
<keyword evidence="9" id="KW-1185">Reference proteome</keyword>
<dbReference type="PROSITE" id="PS51192">
    <property type="entry name" value="HELICASE_ATP_BIND_1"/>
    <property type="match status" value="1"/>
</dbReference>
<dbReference type="NCBIfam" id="NF038317">
    <property type="entry name" value="DISARM_DrmD"/>
    <property type="match status" value="1"/>
</dbReference>
<feature type="coiled-coil region" evidence="5">
    <location>
        <begin position="963"/>
        <end position="994"/>
    </location>
</feature>
<keyword evidence="5" id="KW-0175">Coiled coil</keyword>
<dbReference type="InterPro" id="IPR049730">
    <property type="entry name" value="SNF2/RAD54-like_C"/>
</dbReference>
<keyword evidence="3" id="KW-0347">Helicase</keyword>
<dbReference type="InterPro" id="IPR000330">
    <property type="entry name" value="SNF2_N"/>
</dbReference>
<reference evidence="9" key="1">
    <citation type="journal article" date="2019" name="Int. J. Syst. Evol. Microbiol.">
        <title>The Global Catalogue of Microorganisms (GCM) 10K type strain sequencing project: providing services to taxonomists for standard genome sequencing and annotation.</title>
        <authorList>
            <consortium name="The Broad Institute Genomics Platform"/>
            <consortium name="The Broad Institute Genome Sequencing Center for Infectious Disease"/>
            <person name="Wu L."/>
            <person name="Ma J."/>
        </authorList>
    </citation>
    <scope>NUCLEOTIDE SEQUENCE [LARGE SCALE GENOMIC DNA]</scope>
    <source>
        <strain evidence="9">JCM 16001</strain>
    </source>
</reference>
<sequence>MVADVIASGADTIVEVNSLADDAFGEQLRLVWELEPGRRVLPSSGLPEVTRDGFDKPAQLAAFLDAMRWSALTSADTRNLQAPFRSGADIKLYQLEPVWRSLSAPRVNQLLADDVGLGKTVEAGLVASELILRNRAKRVMIVCPAGLTTKWHDEMRKLFGLEFTIVNAQTYTDLRRERGNGANPFEVYRNTIVSLPWLRGPKAERLLFGELLRGAGEDTRPYFDLLILDEAHHIAPSAPKQRYAVDSQQTKTMRELAKHFTHRLFLSATPHNGYPESFTALLEILDPARFARGVAPSQQAQDEVVIRRLKSTITGSDGKPEFPERKVRDLRLEYAEDEIDVHRWFSEFTQARRSRRVKGRRGRAAADLVTLLLKKRLLSSPQAFANTYETYAGALPAAPAAASDEVPEFYDEVWDEEATLDDDELYDFEDEHLRRSASHQERLDPAEHELLSRINDWARKHLSAPDTKAARLLEYLGEVCKAGDDWTNERVVVFTEYRDTLHWLQDLLDSRGFGRDRVALLHGGMDIDEREQIRLAFQADPADHPVRVLLATDAAGEGIDLQNHCHRLVNYDIPFNPNKLEQRAGRIDRYGQRHSPEVYNFVPAPTAGDSAFLGEIEFLARVAAKVSQMQTDLGSVNPVLAEGLQRRLAGDTTVGDVETLAQQATARGKKAGEVKAAANVSEQVERLGEQYENSVDELHLHPERIRRVVDTALDLAHQMPLKPRPTVYGVPATEFDVPVMTGEWVRATKNLVAPFTPEGQEPHQRPVTFDPLVAQGRDDVVLAHLSHPLVDMSSRLLRAAADSDRVDLHRVTAVVGPDDLEDMFVAAYAKYTVTGGGSTQLHQEIMAVGGWLDARTGRFRRENLTRTGLILEAALDKGTEAGPGTKLRLSEHWPEVDRGLRDALARRTAERDESLQKKLEQRVAEEQERIRFAYRQFRASLEEAIHGRKTNEDELFGLAELELDQARRDEGHWAERLEQLEAESERELAAARDRYADPKGHRTPLAIVCVVPERDNR</sequence>
<dbReference type="InterPro" id="IPR001650">
    <property type="entry name" value="Helicase_C-like"/>
</dbReference>
<dbReference type="SUPFAM" id="SSF52540">
    <property type="entry name" value="P-loop containing nucleoside triphosphate hydrolases"/>
    <property type="match status" value="2"/>
</dbReference>
<dbReference type="EMBL" id="BAAAQF010000023">
    <property type="protein sequence ID" value="GAA1691451.1"/>
    <property type="molecule type" value="Genomic_DNA"/>
</dbReference>
<dbReference type="Proteomes" id="UP001499851">
    <property type="component" value="Unassembled WGS sequence"/>
</dbReference>
<dbReference type="InterPro" id="IPR057342">
    <property type="entry name" value="DEXDc_RapA"/>
</dbReference>
<keyword evidence="2" id="KW-0378">Hydrolase</keyword>
<feature type="coiled-coil region" evidence="5">
    <location>
        <begin position="909"/>
        <end position="936"/>
    </location>
</feature>
<accession>A0ABP4TQ83</accession>
<dbReference type="Pfam" id="PF00271">
    <property type="entry name" value="Helicase_C"/>
    <property type="match status" value="1"/>
</dbReference>
<dbReference type="CDD" id="cd18011">
    <property type="entry name" value="DEXDc_RapA"/>
    <property type="match status" value="1"/>
</dbReference>
<evidence type="ECO:0000256" key="1">
    <source>
        <dbReference type="ARBA" id="ARBA00022741"/>
    </source>
</evidence>
<evidence type="ECO:0000256" key="3">
    <source>
        <dbReference type="ARBA" id="ARBA00022806"/>
    </source>
</evidence>
<name>A0ABP4TQ83_9ACTN</name>
<dbReference type="InterPro" id="IPR014001">
    <property type="entry name" value="Helicase_ATP-bd"/>
</dbReference>
<evidence type="ECO:0000259" key="7">
    <source>
        <dbReference type="PROSITE" id="PS51194"/>
    </source>
</evidence>
<dbReference type="InterPro" id="IPR038718">
    <property type="entry name" value="SNF2-like_sf"/>
</dbReference>
<dbReference type="InterPro" id="IPR027417">
    <property type="entry name" value="P-loop_NTPase"/>
</dbReference>
<dbReference type="PANTHER" id="PTHR10799">
    <property type="entry name" value="SNF2/RAD54 HELICASE FAMILY"/>
    <property type="match status" value="1"/>
</dbReference>
<evidence type="ECO:0000259" key="6">
    <source>
        <dbReference type="PROSITE" id="PS51192"/>
    </source>
</evidence>
<organism evidence="8 9">
    <name type="scientific">Glycomyces endophyticus</name>
    <dbReference type="NCBI Taxonomy" id="480996"/>
    <lineage>
        <taxon>Bacteria</taxon>
        <taxon>Bacillati</taxon>
        <taxon>Actinomycetota</taxon>
        <taxon>Actinomycetes</taxon>
        <taxon>Glycomycetales</taxon>
        <taxon>Glycomycetaceae</taxon>
        <taxon>Glycomyces</taxon>
    </lineage>
</organism>
<dbReference type="Gene3D" id="3.40.50.300">
    <property type="entry name" value="P-loop containing nucleotide triphosphate hydrolases"/>
    <property type="match status" value="1"/>
</dbReference>
<evidence type="ECO:0000256" key="5">
    <source>
        <dbReference type="SAM" id="Coils"/>
    </source>
</evidence>
<dbReference type="CDD" id="cd18793">
    <property type="entry name" value="SF2_C_SNF"/>
    <property type="match status" value="1"/>
</dbReference>
<dbReference type="SMART" id="SM00490">
    <property type="entry name" value="HELICc"/>
    <property type="match status" value="1"/>
</dbReference>
<feature type="domain" description="Helicase C-terminal" evidence="7">
    <location>
        <begin position="471"/>
        <end position="634"/>
    </location>
</feature>
<comment type="caution">
    <text evidence="8">The sequence shown here is derived from an EMBL/GenBank/DDBJ whole genome shotgun (WGS) entry which is preliminary data.</text>
</comment>
<dbReference type="Gene3D" id="3.40.50.10810">
    <property type="entry name" value="Tandem AAA-ATPase domain"/>
    <property type="match status" value="1"/>
</dbReference>
<evidence type="ECO:0000256" key="2">
    <source>
        <dbReference type="ARBA" id="ARBA00022801"/>
    </source>
</evidence>
<keyword evidence="1" id="KW-0547">Nucleotide-binding</keyword>